<feature type="signal peptide" evidence="1">
    <location>
        <begin position="1"/>
        <end position="20"/>
    </location>
</feature>
<dbReference type="AlphaFoldDB" id="A0A6L4WPL2"/>
<proteinExistence type="predicted"/>
<reference evidence="4 5" key="1">
    <citation type="submission" date="2019-10" db="EMBL/GenBank/DDBJ databases">
        <title>Poseidonibacter ostreae sp. nov., isolated from the gut of the Ostrea denselamellosa.</title>
        <authorList>
            <person name="Choi A."/>
        </authorList>
    </citation>
    <scope>NUCLEOTIDE SEQUENCE [LARGE SCALE GENOMIC DNA]</scope>
    <source>
        <strain evidence="2 5">SJOD-M-33</strain>
        <strain evidence="3 4">SJOD-M-5</strain>
    </source>
</reference>
<evidence type="ECO:0000256" key="1">
    <source>
        <dbReference type="SAM" id="SignalP"/>
    </source>
</evidence>
<evidence type="ECO:0000313" key="5">
    <source>
        <dbReference type="Proteomes" id="UP000472839"/>
    </source>
</evidence>
<sequence>MKKRIVGVLVVLSASLYASSVPNILQDYKLIIELIDDLANKIDSNEESLRTSDSKLSLIKQSQNLMSNEISTIKESQNLIEQKILLFKSTKNIEVQEGVYSIEKLDEETKKQLVNNLR</sequence>
<accession>A0A6L4WPL2</accession>
<gene>
    <name evidence="3" type="ORF">GBG18_10685</name>
    <name evidence="2" type="ORF">GBG19_12960</name>
</gene>
<dbReference type="Proteomes" id="UP000461010">
    <property type="component" value="Unassembled WGS sequence"/>
</dbReference>
<keyword evidence="4" id="KW-1185">Reference proteome</keyword>
<evidence type="ECO:0000313" key="2">
    <source>
        <dbReference type="EMBL" id="KAB7886067.1"/>
    </source>
</evidence>
<organism evidence="2 5">
    <name type="scientific">Poseidonibacter ostreae</name>
    <dbReference type="NCBI Taxonomy" id="2654171"/>
    <lineage>
        <taxon>Bacteria</taxon>
        <taxon>Pseudomonadati</taxon>
        <taxon>Campylobacterota</taxon>
        <taxon>Epsilonproteobacteria</taxon>
        <taxon>Campylobacterales</taxon>
        <taxon>Arcobacteraceae</taxon>
        <taxon>Poseidonibacter</taxon>
    </lineage>
</organism>
<comment type="caution">
    <text evidence="2">The sequence shown here is derived from an EMBL/GenBank/DDBJ whole genome shotgun (WGS) entry which is preliminary data.</text>
</comment>
<dbReference type="Proteomes" id="UP000472839">
    <property type="component" value="Unassembled WGS sequence"/>
</dbReference>
<protein>
    <submittedName>
        <fullName evidence="2">Uncharacterized protein</fullName>
    </submittedName>
</protein>
<evidence type="ECO:0000313" key="4">
    <source>
        <dbReference type="Proteomes" id="UP000461010"/>
    </source>
</evidence>
<keyword evidence="1" id="KW-0732">Signal</keyword>
<dbReference type="RefSeq" id="WP_152190962.1">
    <property type="nucleotide sequence ID" value="NZ_WFKI01000025.1"/>
</dbReference>
<name>A0A6L4WPL2_9BACT</name>
<dbReference type="EMBL" id="WFKK01000047">
    <property type="protein sequence ID" value="KAB7886067.1"/>
    <property type="molecule type" value="Genomic_DNA"/>
</dbReference>
<evidence type="ECO:0000313" key="3">
    <source>
        <dbReference type="EMBL" id="KAB7889612.1"/>
    </source>
</evidence>
<feature type="chain" id="PRO_5026821461" evidence="1">
    <location>
        <begin position="21"/>
        <end position="118"/>
    </location>
</feature>
<dbReference type="EMBL" id="WFKJ01000033">
    <property type="protein sequence ID" value="KAB7889612.1"/>
    <property type="molecule type" value="Genomic_DNA"/>
</dbReference>